<evidence type="ECO:0000313" key="4">
    <source>
        <dbReference type="Proteomes" id="UP000319769"/>
    </source>
</evidence>
<keyword evidence="4" id="KW-1185">Reference proteome</keyword>
<evidence type="ECO:0000313" key="3">
    <source>
        <dbReference type="EMBL" id="KAA9166844.1"/>
    </source>
</evidence>
<protein>
    <submittedName>
        <fullName evidence="3">Uncharacterized protein</fullName>
    </submittedName>
</protein>
<evidence type="ECO:0000256" key="2">
    <source>
        <dbReference type="SAM" id="Phobius"/>
    </source>
</evidence>
<dbReference type="EMBL" id="VMNW02000001">
    <property type="protein sequence ID" value="KAA9166844.1"/>
    <property type="molecule type" value="Genomic_DNA"/>
</dbReference>
<dbReference type="AlphaFoldDB" id="A0A5N0VNG1"/>
<feature type="compositionally biased region" description="Polar residues" evidence="1">
    <location>
        <begin position="42"/>
        <end position="51"/>
    </location>
</feature>
<keyword evidence="2" id="KW-1133">Transmembrane helix</keyword>
<keyword evidence="2" id="KW-0812">Transmembrane</keyword>
<evidence type="ECO:0000256" key="1">
    <source>
        <dbReference type="SAM" id="MobiDB-lite"/>
    </source>
</evidence>
<organism evidence="3 4">
    <name type="scientific">Amycolatopsis acidicola</name>
    <dbReference type="NCBI Taxonomy" id="2596893"/>
    <lineage>
        <taxon>Bacteria</taxon>
        <taxon>Bacillati</taxon>
        <taxon>Actinomycetota</taxon>
        <taxon>Actinomycetes</taxon>
        <taxon>Pseudonocardiales</taxon>
        <taxon>Pseudonocardiaceae</taxon>
        <taxon>Amycolatopsis</taxon>
    </lineage>
</organism>
<feature type="compositionally biased region" description="Pro residues" evidence="1">
    <location>
        <begin position="116"/>
        <end position="125"/>
    </location>
</feature>
<comment type="caution">
    <text evidence="3">The sequence shown here is derived from an EMBL/GenBank/DDBJ whole genome shotgun (WGS) entry which is preliminary data.</text>
</comment>
<gene>
    <name evidence="3" type="ORF">FPZ12_001210</name>
</gene>
<dbReference type="RefSeq" id="WP_144746356.1">
    <property type="nucleotide sequence ID" value="NZ_VMNW02000001.1"/>
</dbReference>
<dbReference type="OrthoDB" id="9864906at2"/>
<dbReference type="Proteomes" id="UP000319769">
    <property type="component" value="Unassembled WGS sequence"/>
</dbReference>
<keyword evidence="2" id="KW-0472">Membrane</keyword>
<feature type="region of interest" description="Disordered" evidence="1">
    <location>
        <begin position="42"/>
        <end position="131"/>
    </location>
</feature>
<feature type="transmembrane region" description="Helical" evidence="2">
    <location>
        <begin position="12"/>
        <end position="33"/>
    </location>
</feature>
<feature type="compositionally biased region" description="Polar residues" evidence="1">
    <location>
        <begin position="61"/>
        <end position="72"/>
    </location>
</feature>
<sequence>MAAVFSVRREHLVAALLVGGVVVIVGFASGLGLRTTTTNAQAADTPATASPGTAVPDGQLPQASVPQMTMPGNQLPADIPVPSDYPTTGDDSGTVPVVQVPPTDPGSTTPVSPTEPGTPAPPTTPTNPGQPATCLPGVAQQVADTANTVVGALPVVSTLTGTLGLTQSADGTNPGALNTLLYSVTGYCATTTTDPANPLSTLTSALPALAPAKVGG</sequence>
<accession>A0A5N0VNG1</accession>
<proteinExistence type="predicted"/>
<reference evidence="3" key="1">
    <citation type="submission" date="2019-09" db="EMBL/GenBank/DDBJ databases">
        <authorList>
            <person name="Teo W.F.A."/>
            <person name="Duangmal K."/>
        </authorList>
    </citation>
    <scope>NUCLEOTIDE SEQUENCE [LARGE SCALE GENOMIC DNA]</scope>
    <source>
        <strain evidence="3">K81G1</strain>
    </source>
</reference>
<name>A0A5N0VNG1_9PSEU</name>